<feature type="compositionally biased region" description="Basic and acidic residues" evidence="1">
    <location>
        <begin position="191"/>
        <end position="222"/>
    </location>
</feature>
<dbReference type="EMBL" id="SEYY01001070">
    <property type="protein sequence ID" value="KAB7505894.1"/>
    <property type="molecule type" value="Genomic_DNA"/>
</dbReference>
<feature type="domain" description="CCZ1/INTU second Longin" evidence="2">
    <location>
        <begin position="36"/>
        <end position="147"/>
    </location>
</feature>
<feature type="region of interest" description="Disordered" evidence="1">
    <location>
        <begin position="165"/>
        <end position="277"/>
    </location>
</feature>
<name>A0A5N5TGU8_9CRUS</name>
<dbReference type="GO" id="GO:0005929">
    <property type="term" value="C:cilium"/>
    <property type="evidence" value="ECO:0007669"/>
    <property type="project" value="TreeGrafter"/>
</dbReference>
<evidence type="ECO:0000256" key="1">
    <source>
        <dbReference type="SAM" id="MobiDB-lite"/>
    </source>
</evidence>
<dbReference type="GO" id="GO:0005737">
    <property type="term" value="C:cytoplasm"/>
    <property type="evidence" value="ECO:0007669"/>
    <property type="project" value="TreeGrafter"/>
</dbReference>
<dbReference type="Proteomes" id="UP000326759">
    <property type="component" value="Unassembled WGS sequence"/>
</dbReference>
<gene>
    <name evidence="3" type="primary">Intu</name>
    <name evidence="3" type="ORF">Anas_01412</name>
</gene>
<dbReference type="OrthoDB" id="10263272at2759"/>
<dbReference type="AlphaFoldDB" id="A0A5N5TGU8"/>
<accession>A0A5N5TGU8</accession>
<sequence length="350" mass="39256">MILQRFKLKCVLMSYKSGDFGDNDSDCEDCLMLYNIIGCSIFYKNRLVLSHLDAESSECVFLYVERHRLLHLVDKEPVSQLVLWQKVYLPLPEEDHLSNKDIDHYLLIVGMNNFLLATLVESGNVTELMDKDAGPDPFLVDQAETTLYHLHSLHVQVACEESLVSSPIERTPTRSPDVPSILKQKSSPTFEPRESPTCDCERSWGEGSDDSHSHSPHSRDASLVEDDDEGGGGEKNEIDEDRSSSRADTSSDSDWRIAKGCENRGSYTNKNDGFKGMSPHSLRVTVGEENVLFHLLQLDVGEGVIITPYFGDGEIPRLHSELTLVWSTLRKRSLCGFRRFGSSEPAGNCL</sequence>
<comment type="caution">
    <text evidence="3">The sequence shown here is derived from an EMBL/GenBank/DDBJ whole genome shotgun (WGS) entry which is preliminary data.</text>
</comment>
<protein>
    <submittedName>
        <fullName evidence="3">Protein inturned</fullName>
    </submittedName>
</protein>
<dbReference type="InterPro" id="IPR039151">
    <property type="entry name" value="INTU"/>
</dbReference>
<reference evidence="3 4" key="1">
    <citation type="journal article" date="2019" name="PLoS Biol.">
        <title>Sex chromosomes control vertical transmission of feminizing Wolbachia symbionts in an isopod.</title>
        <authorList>
            <person name="Becking T."/>
            <person name="Chebbi M.A."/>
            <person name="Giraud I."/>
            <person name="Moumen B."/>
            <person name="Laverre T."/>
            <person name="Caubet Y."/>
            <person name="Peccoud J."/>
            <person name="Gilbert C."/>
            <person name="Cordaux R."/>
        </authorList>
    </citation>
    <scope>NUCLEOTIDE SEQUENCE [LARGE SCALE GENOMIC DNA]</scope>
    <source>
        <strain evidence="3">ANa2</strain>
        <tissue evidence="3">Whole body excluding digestive tract and cuticle</tissue>
    </source>
</reference>
<dbReference type="InterPro" id="IPR043988">
    <property type="entry name" value="CCZ1/INTU_longin_2"/>
</dbReference>
<feature type="compositionally biased region" description="Basic and acidic residues" evidence="1">
    <location>
        <begin position="253"/>
        <end position="262"/>
    </location>
</feature>
<organism evidence="3 4">
    <name type="scientific">Armadillidium nasatum</name>
    <dbReference type="NCBI Taxonomy" id="96803"/>
    <lineage>
        <taxon>Eukaryota</taxon>
        <taxon>Metazoa</taxon>
        <taxon>Ecdysozoa</taxon>
        <taxon>Arthropoda</taxon>
        <taxon>Crustacea</taxon>
        <taxon>Multicrustacea</taxon>
        <taxon>Malacostraca</taxon>
        <taxon>Eumalacostraca</taxon>
        <taxon>Peracarida</taxon>
        <taxon>Isopoda</taxon>
        <taxon>Oniscidea</taxon>
        <taxon>Crinocheta</taxon>
        <taxon>Armadillidiidae</taxon>
        <taxon>Armadillidium</taxon>
    </lineage>
</organism>
<dbReference type="PANTHER" id="PTHR21082:SF4">
    <property type="entry name" value="PROTEIN INTURNED"/>
    <property type="match status" value="1"/>
</dbReference>
<dbReference type="Pfam" id="PF19032">
    <property type="entry name" value="Intu_longin_2"/>
    <property type="match status" value="1"/>
</dbReference>
<dbReference type="GO" id="GO:0060271">
    <property type="term" value="P:cilium assembly"/>
    <property type="evidence" value="ECO:0007669"/>
    <property type="project" value="InterPro"/>
</dbReference>
<dbReference type="GO" id="GO:0016192">
    <property type="term" value="P:vesicle-mediated transport"/>
    <property type="evidence" value="ECO:0007669"/>
    <property type="project" value="InterPro"/>
</dbReference>
<dbReference type="GO" id="GO:0001736">
    <property type="term" value="P:establishment of planar polarity"/>
    <property type="evidence" value="ECO:0007669"/>
    <property type="project" value="InterPro"/>
</dbReference>
<proteinExistence type="predicted"/>
<evidence type="ECO:0000313" key="4">
    <source>
        <dbReference type="Proteomes" id="UP000326759"/>
    </source>
</evidence>
<keyword evidence="4" id="KW-1185">Reference proteome</keyword>
<feature type="compositionally biased region" description="Basic and acidic residues" evidence="1">
    <location>
        <begin position="232"/>
        <end position="245"/>
    </location>
</feature>
<dbReference type="GO" id="GO:0007399">
    <property type="term" value="P:nervous system development"/>
    <property type="evidence" value="ECO:0007669"/>
    <property type="project" value="TreeGrafter"/>
</dbReference>
<evidence type="ECO:0000259" key="2">
    <source>
        <dbReference type="Pfam" id="PF19032"/>
    </source>
</evidence>
<evidence type="ECO:0000313" key="3">
    <source>
        <dbReference type="EMBL" id="KAB7505894.1"/>
    </source>
</evidence>
<dbReference type="PANTHER" id="PTHR21082">
    <property type="entry name" value="PROTEIN INTURNED"/>
    <property type="match status" value="1"/>
</dbReference>